<gene>
    <name evidence="10" type="primary">cas1</name>
    <name evidence="10" type="ORF">GX662_03450</name>
</gene>
<dbReference type="GO" id="GO:0016787">
    <property type="term" value="F:hydrolase activity"/>
    <property type="evidence" value="ECO:0007669"/>
    <property type="project" value="UniProtKB-KW"/>
</dbReference>
<evidence type="ECO:0000256" key="6">
    <source>
        <dbReference type="ARBA" id="ARBA00023118"/>
    </source>
</evidence>
<keyword evidence="4" id="KW-0378">Hydrolase</keyword>
<evidence type="ECO:0000313" key="11">
    <source>
        <dbReference type="Proteomes" id="UP000589373"/>
    </source>
</evidence>
<dbReference type="Gene3D" id="3.100.10.20">
    <property type="entry name" value="CRISPR-associated endonuclease Cas1, N-terminal domain"/>
    <property type="match status" value="1"/>
</dbReference>
<dbReference type="InterPro" id="IPR042206">
    <property type="entry name" value="CRISPR-assoc_Cas1_C"/>
</dbReference>
<dbReference type="NCBIfam" id="TIGR03639">
    <property type="entry name" value="cas1_NMENI"/>
    <property type="match status" value="1"/>
</dbReference>
<organism evidence="10 11">
    <name type="scientific">Trichococcus flocculiformis</name>
    <dbReference type="NCBI Taxonomy" id="82803"/>
    <lineage>
        <taxon>Bacteria</taxon>
        <taxon>Bacillati</taxon>
        <taxon>Bacillota</taxon>
        <taxon>Bacilli</taxon>
        <taxon>Lactobacillales</taxon>
        <taxon>Carnobacteriaceae</taxon>
        <taxon>Trichococcus</taxon>
    </lineage>
</organism>
<evidence type="ECO:0000256" key="7">
    <source>
        <dbReference type="ARBA" id="ARBA00023125"/>
    </source>
</evidence>
<dbReference type="Gene3D" id="1.20.120.920">
    <property type="entry name" value="CRISPR-associated endonuclease Cas1, C-terminal domain"/>
    <property type="match status" value="1"/>
</dbReference>
<dbReference type="InterPro" id="IPR050646">
    <property type="entry name" value="Cas1"/>
</dbReference>
<dbReference type="Pfam" id="PF01867">
    <property type="entry name" value="Cas_Cas1"/>
    <property type="match status" value="1"/>
</dbReference>
<keyword evidence="6" id="KW-0051">Antiviral defense</keyword>
<evidence type="ECO:0000256" key="1">
    <source>
        <dbReference type="ARBA" id="ARBA00022722"/>
    </source>
</evidence>
<dbReference type="PANTHER" id="PTHR34353:SF2">
    <property type="entry name" value="CRISPR-ASSOCIATED ENDONUCLEASE CAS1 1"/>
    <property type="match status" value="1"/>
</dbReference>
<keyword evidence="2" id="KW-0479">Metal-binding</keyword>
<dbReference type="InterPro" id="IPR002729">
    <property type="entry name" value="CRISPR-assoc_Cas1"/>
</dbReference>
<dbReference type="GO" id="GO:0043571">
    <property type="term" value="P:maintenance of CRISPR repeat elements"/>
    <property type="evidence" value="ECO:0007669"/>
    <property type="project" value="InterPro"/>
</dbReference>
<evidence type="ECO:0000256" key="2">
    <source>
        <dbReference type="ARBA" id="ARBA00022723"/>
    </source>
</evidence>
<keyword evidence="3 10" id="KW-0255">Endonuclease</keyword>
<dbReference type="InterPro" id="IPR019855">
    <property type="entry name" value="CRISPR-assoc_Cas1_NMENI"/>
</dbReference>
<feature type="non-terminal residue" evidence="10">
    <location>
        <position position="200"/>
    </location>
</feature>
<keyword evidence="8" id="KW-0464">Manganese</keyword>
<dbReference type="Proteomes" id="UP000589373">
    <property type="component" value="Unassembled WGS sequence"/>
</dbReference>
<dbReference type="GO" id="GO:0004520">
    <property type="term" value="F:DNA endonuclease activity"/>
    <property type="evidence" value="ECO:0007669"/>
    <property type="project" value="InterPro"/>
</dbReference>
<evidence type="ECO:0000256" key="9">
    <source>
        <dbReference type="ARBA" id="ARBA00038592"/>
    </source>
</evidence>
<sequence length="200" mass="22276">MSWRTVVITKKAKLDLRLGSMVVRGEETKKVHLSEISILLIEHTAVSMTAALLCELMNRKVKVIFCDEARNPCAELIPYYGSHDTSAKLRAQFAWDPMVKEEVWTAIVYEKILQQRDVLLQIGKTKAAEVLGQYLKDMQPGDASNREGHAAKVYFGALFGISHARATENAVNAALNYGYGILLSAFNREIVSNGYITQIG</sequence>
<dbReference type="GO" id="GO:0003677">
    <property type="term" value="F:DNA binding"/>
    <property type="evidence" value="ECO:0007669"/>
    <property type="project" value="UniProtKB-KW"/>
</dbReference>
<comment type="caution">
    <text evidence="10">The sequence shown here is derived from an EMBL/GenBank/DDBJ whole genome shotgun (WGS) entry which is preliminary data.</text>
</comment>
<keyword evidence="1" id="KW-0540">Nuclease</keyword>
<evidence type="ECO:0000256" key="3">
    <source>
        <dbReference type="ARBA" id="ARBA00022759"/>
    </source>
</evidence>
<dbReference type="GO" id="GO:0051607">
    <property type="term" value="P:defense response to virus"/>
    <property type="evidence" value="ECO:0007669"/>
    <property type="project" value="UniProtKB-KW"/>
</dbReference>
<proteinExistence type="predicted"/>
<dbReference type="PANTHER" id="PTHR34353">
    <property type="entry name" value="CRISPR-ASSOCIATED ENDONUCLEASE CAS1 1"/>
    <property type="match status" value="1"/>
</dbReference>
<dbReference type="EMBL" id="JAAZCD010000077">
    <property type="protein sequence ID" value="NLD31299.1"/>
    <property type="molecule type" value="Genomic_DNA"/>
</dbReference>
<name>A0A847D3C0_9LACT</name>
<evidence type="ECO:0000256" key="8">
    <source>
        <dbReference type="ARBA" id="ARBA00023211"/>
    </source>
</evidence>
<keyword evidence="7" id="KW-0238">DNA-binding</keyword>
<dbReference type="InterPro" id="IPR042211">
    <property type="entry name" value="CRISPR-assoc_Cas1_N"/>
</dbReference>
<comment type="subunit">
    <text evidence="9">Homodimer, forms a heterotetramer with a Cas2 homodimer.</text>
</comment>
<keyword evidence="5" id="KW-0460">Magnesium</keyword>
<reference evidence="10 11" key="1">
    <citation type="journal article" date="2020" name="Biotechnol. Biofuels">
        <title>New insights from the biogas microbiome by comprehensive genome-resolved metagenomics of nearly 1600 species originating from multiple anaerobic digesters.</title>
        <authorList>
            <person name="Campanaro S."/>
            <person name="Treu L."/>
            <person name="Rodriguez-R L.M."/>
            <person name="Kovalovszki A."/>
            <person name="Ziels R.M."/>
            <person name="Maus I."/>
            <person name="Zhu X."/>
            <person name="Kougias P.G."/>
            <person name="Basile A."/>
            <person name="Luo G."/>
            <person name="Schluter A."/>
            <person name="Konstantinidis K.T."/>
            <person name="Angelidaki I."/>
        </authorList>
    </citation>
    <scope>NUCLEOTIDE SEQUENCE [LARGE SCALE GENOMIC DNA]</scope>
    <source>
        <strain evidence="10">AS07pgkLD_105</strain>
    </source>
</reference>
<accession>A0A847D3C0</accession>
<protein>
    <submittedName>
        <fullName evidence="10">Type II CRISPR-associated endonuclease Cas1</fullName>
    </submittedName>
</protein>
<dbReference type="GO" id="GO:0046872">
    <property type="term" value="F:metal ion binding"/>
    <property type="evidence" value="ECO:0007669"/>
    <property type="project" value="UniProtKB-KW"/>
</dbReference>
<evidence type="ECO:0000256" key="4">
    <source>
        <dbReference type="ARBA" id="ARBA00022801"/>
    </source>
</evidence>
<dbReference type="AlphaFoldDB" id="A0A847D3C0"/>
<evidence type="ECO:0000313" key="10">
    <source>
        <dbReference type="EMBL" id="NLD31299.1"/>
    </source>
</evidence>
<evidence type="ECO:0000256" key="5">
    <source>
        <dbReference type="ARBA" id="ARBA00022842"/>
    </source>
</evidence>